<reference evidence="2 3" key="1">
    <citation type="journal article" date="2015" name="Proc. Natl. Acad. Sci. U.S.A.">
        <title>Expanded metabolic versatility of ubiquitous nitrite-oxidizing bacteria from the genus Nitrospira.</title>
        <authorList>
            <person name="Koch H."/>
            <person name="Lucker S."/>
            <person name="Albertsen M."/>
            <person name="Kitzinger K."/>
            <person name="Herbold C."/>
            <person name="Spieck E."/>
            <person name="Nielsen P.H."/>
            <person name="Wagner M."/>
            <person name="Daims H."/>
        </authorList>
    </citation>
    <scope>NUCLEOTIDE SEQUENCE [LARGE SCALE GENOMIC DNA]</scope>
    <source>
        <strain evidence="2 3">NSP M-1</strain>
    </source>
</reference>
<dbReference type="PATRIC" id="fig|42253.5.peg.3127"/>
<evidence type="ECO:0000313" key="2">
    <source>
        <dbReference type="EMBL" id="ALA59573.1"/>
    </source>
</evidence>
<dbReference type="EMBL" id="CP011801">
    <property type="protein sequence ID" value="ALA59573.1"/>
    <property type="molecule type" value="Genomic_DNA"/>
</dbReference>
<gene>
    <name evidence="2" type="ORF">NITMOv2_3174</name>
</gene>
<dbReference type="Proteomes" id="UP000069205">
    <property type="component" value="Chromosome"/>
</dbReference>
<evidence type="ECO:0000256" key="1">
    <source>
        <dbReference type="SAM" id="MobiDB-lite"/>
    </source>
</evidence>
<evidence type="ECO:0000313" key="3">
    <source>
        <dbReference type="Proteomes" id="UP000069205"/>
    </source>
</evidence>
<name>A0A0K2GF39_NITMO</name>
<keyword evidence="3" id="KW-1185">Reference proteome</keyword>
<dbReference type="AlphaFoldDB" id="A0A0K2GF39"/>
<accession>A0A0K2GF39</accession>
<dbReference type="STRING" id="42253.NITMOv2_3174"/>
<organism evidence="2 3">
    <name type="scientific">Nitrospira moscoviensis</name>
    <dbReference type="NCBI Taxonomy" id="42253"/>
    <lineage>
        <taxon>Bacteria</taxon>
        <taxon>Pseudomonadati</taxon>
        <taxon>Nitrospirota</taxon>
        <taxon>Nitrospiria</taxon>
        <taxon>Nitrospirales</taxon>
        <taxon>Nitrospiraceae</taxon>
        <taxon>Nitrospira</taxon>
    </lineage>
</organism>
<protein>
    <submittedName>
        <fullName evidence="2">Uncharacterized protein</fullName>
    </submittedName>
</protein>
<proteinExistence type="predicted"/>
<feature type="region of interest" description="Disordered" evidence="1">
    <location>
        <begin position="1"/>
        <end position="37"/>
    </location>
</feature>
<sequence>MKKSEGRSMSRAPRSRGRGLTKTGQKVSSRLAKRRLGERLKTDTAAFNQGNLAETLRKQGYEELPLDELQDRLSKLQSPLAEVILKGRV</sequence>
<dbReference type="KEGG" id="nmv:NITMOv2_3174"/>